<reference evidence="6 7" key="1">
    <citation type="submission" date="2019-01" db="EMBL/GenBank/DDBJ databases">
        <title>Genome sequence of Salinicola endophyticus REST5.</title>
        <authorList>
            <person name="Nascimento F.X."/>
        </authorList>
    </citation>
    <scope>NUCLEOTIDE SEQUENCE [LARGE SCALE GENOMIC DNA]</scope>
    <source>
        <strain evidence="6 7">REST5</strain>
    </source>
</reference>
<evidence type="ECO:0000256" key="4">
    <source>
        <dbReference type="ARBA" id="ARBA00023163"/>
    </source>
</evidence>
<accession>A0ABY8FIP5</accession>
<dbReference type="InterPro" id="IPR036390">
    <property type="entry name" value="WH_DNA-bd_sf"/>
</dbReference>
<keyword evidence="2" id="KW-0805">Transcription regulation</keyword>
<evidence type="ECO:0000256" key="1">
    <source>
        <dbReference type="ARBA" id="ARBA00009437"/>
    </source>
</evidence>
<dbReference type="Gene3D" id="1.10.10.10">
    <property type="entry name" value="Winged helix-like DNA-binding domain superfamily/Winged helix DNA-binding domain"/>
    <property type="match status" value="1"/>
</dbReference>
<protein>
    <submittedName>
        <fullName evidence="6">LysR family transcriptional regulator</fullName>
    </submittedName>
</protein>
<dbReference type="Pfam" id="PF03466">
    <property type="entry name" value="LysR_substrate"/>
    <property type="match status" value="1"/>
</dbReference>
<gene>
    <name evidence="6" type="ORF">EVC62_13885</name>
</gene>
<dbReference type="InterPro" id="IPR050950">
    <property type="entry name" value="HTH-type_LysR_regulators"/>
</dbReference>
<dbReference type="InterPro" id="IPR036388">
    <property type="entry name" value="WH-like_DNA-bd_sf"/>
</dbReference>
<name>A0ABY8FIP5_9GAMM</name>
<keyword evidence="4" id="KW-0804">Transcription</keyword>
<organism evidence="6 7">
    <name type="scientific">Salinicola endophyticus</name>
    <dbReference type="NCBI Taxonomy" id="1949083"/>
    <lineage>
        <taxon>Bacteria</taxon>
        <taxon>Pseudomonadati</taxon>
        <taxon>Pseudomonadota</taxon>
        <taxon>Gammaproteobacteria</taxon>
        <taxon>Oceanospirillales</taxon>
        <taxon>Halomonadaceae</taxon>
        <taxon>Salinicola</taxon>
    </lineage>
</organism>
<evidence type="ECO:0000313" key="7">
    <source>
        <dbReference type="Proteomes" id="UP001321526"/>
    </source>
</evidence>
<dbReference type="SUPFAM" id="SSF53850">
    <property type="entry name" value="Periplasmic binding protein-like II"/>
    <property type="match status" value="1"/>
</dbReference>
<dbReference type="InterPro" id="IPR005119">
    <property type="entry name" value="LysR_subst-bd"/>
</dbReference>
<dbReference type="EMBL" id="CP035631">
    <property type="protein sequence ID" value="WFF42502.1"/>
    <property type="molecule type" value="Genomic_DNA"/>
</dbReference>
<dbReference type="PROSITE" id="PS50931">
    <property type="entry name" value="HTH_LYSR"/>
    <property type="match status" value="1"/>
</dbReference>
<feature type="domain" description="HTH lysR-type" evidence="5">
    <location>
        <begin position="1"/>
        <end position="60"/>
    </location>
</feature>
<dbReference type="PANTHER" id="PTHR30419:SF8">
    <property type="entry name" value="NITROGEN ASSIMILATION TRANSCRIPTIONAL ACTIVATOR-RELATED"/>
    <property type="match status" value="1"/>
</dbReference>
<dbReference type="PANTHER" id="PTHR30419">
    <property type="entry name" value="HTH-TYPE TRANSCRIPTIONAL REGULATOR YBHD"/>
    <property type="match status" value="1"/>
</dbReference>
<evidence type="ECO:0000259" key="5">
    <source>
        <dbReference type="PROSITE" id="PS50931"/>
    </source>
</evidence>
<dbReference type="Proteomes" id="UP001321526">
    <property type="component" value="Chromosome"/>
</dbReference>
<dbReference type="Gene3D" id="3.40.190.290">
    <property type="match status" value="1"/>
</dbReference>
<evidence type="ECO:0000313" key="6">
    <source>
        <dbReference type="EMBL" id="WFF42502.1"/>
    </source>
</evidence>
<keyword evidence="3" id="KW-0238">DNA-binding</keyword>
<sequence length="307" mass="34200">MDIPHQRLVYFRVTVESGSLRKAAARLDIAPSAVSRQIALLETAFEAPLLERTPRGIRPTAVGDMVLDYCRQRGALDEQFIASLEAHQRLETGTISLVVGEGFIDDLIAAPLKAFAERYRGVRLDIQQAGTDEIIESVVEDRAHIGLMFHERVHPQIRFWVSSGQPLLAICPRDHALATHPEPLSLETLSEAPMALWKVGHGVRRLVDEAFQQAQLRPRVAMETNSMAVLRRAVVAGMAITLLPSFAVADELGSQSVVARRVACASFQHSQAHMITRVGRRQPLASLKLLRHLSAWMHAFRHDEARR</sequence>
<keyword evidence="7" id="KW-1185">Reference proteome</keyword>
<dbReference type="InterPro" id="IPR000847">
    <property type="entry name" value="LysR_HTH_N"/>
</dbReference>
<dbReference type="SUPFAM" id="SSF46785">
    <property type="entry name" value="Winged helix' DNA-binding domain"/>
    <property type="match status" value="1"/>
</dbReference>
<dbReference type="RefSeq" id="WP_282235091.1">
    <property type="nucleotide sequence ID" value="NZ_CP035631.1"/>
</dbReference>
<dbReference type="Pfam" id="PF00126">
    <property type="entry name" value="HTH_1"/>
    <property type="match status" value="1"/>
</dbReference>
<evidence type="ECO:0000256" key="2">
    <source>
        <dbReference type="ARBA" id="ARBA00023015"/>
    </source>
</evidence>
<comment type="similarity">
    <text evidence="1">Belongs to the LysR transcriptional regulatory family.</text>
</comment>
<evidence type="ECO:0000256" key="3">
    <source>
        <dbReference type="ARBA" id="ARBA00023125"/>
    </source>
</evidence>
<dbReference type="CDD" id="cd05466">
    <property type="entry name" value="PBP2_LTTR_substrate"/>
    <property type="match status" value="1"/>
</dbReference>
<proteinExistence type="inferred from homology"/>